<feature type="compositionally biased region" description="Low complexity" evidence="1">
    <location>
        <begin position="258"/>
        <end position="273"/>
    </location>
</feature>
<reference evidence="3 4" key="1">
    <citation type="submission" date="2024-01" db="EMBL/GenBank/DDBJ databases">
        <authorList>
            <person name="Allen C."/>
            <person name="Tagirdzhanova G."/>
        </authorList>
    </citation>
    <scope>NUCLEOTIDE SEQUENCE [LARGE SCALE GENOMIC DNA]</scope>
</reference>
<accession>A0ABP0CDH0</accession>
<evidence type="ECO:0000256" key="1">
    <source>
        <dbReference type="SAM" id="MobiDB-lite"/>
    </source>
</evidence>
<keyword evidence="4" id="KW-1185">Reference proteome</keyword>
<feature type="region of interest" description="Disordered" evidence="1">
    <location>
        <begin position="258"/>
        <end position="279"/>
    </location>
</feature>
<keyword evidence="2" id="KW-0472">Membrane</keyword>
<feature type="transmembrane region" description="Helical" evidence="2">
    <location>
        <begin position="424"/>
        <end position="446"/>
    </location>
</feature>
<evidence type="ECO:0000313" key="4">
    <source>
        <dbReference type="Proteomes" id="UP001642406"/>
    </source>
</evidence>
<keyword evidence="2" id="KW-0812">Transmembrane</keyword>
<feature type="transmembrane region" description="Helical" evidence="2">
    <location>
        <begin position="362"/>
        <end position="379"/>
    </location>
</feature>
<dbReference type="EMBL" id="CAWUHC010000084">
    <property type="protein sequence ID" value="CAK7230110.1"/>
    <property type="molecule type" value="Genomic_DNA"/>
</dbReference>
<keyword evidence="2" id="KW-1133">Transmembrane helix</keyword>
<feature type="transmembrane region" description="Helical" evidence="2">
    <location>
        <begin position="305"/>
        <end position="329"/>
    </location>
</feature>
<feature type="transmembrane region" description="Helical" evidence="2">
    <location>
        <begin position="458"/>
        <end position="479"/>
    </location>
</feature>
<feature type="transmembrane region" description="Helical" evidence="2">
    <location>
        <begin position="162"/>
        <end position="181"/>
    </location>
</feature>
<protein>
    <recommendedName>
        <fullName evidence="5">Major facilitator superfamily transporter</fullName>
    </recommendedName>
</protein>
<evidence type="ECO:0000313" key="3">
    <source>
        <dbReference type="EMBL" id="CAK7230110.1"/>
    </source>
</evidence>
<name>A0ABP0CDH0_9PEZI</name>
<gene>
    <name evidence="3" type="ORF">SBRCBS47491_007478</name>
</gene>
<evidence type="ECO:0008006" key="5">
    <source>
        <dbReference type="Google" id="ProtNLM"/>
    </source>
</evidence>
<organism evidence="3 4">
    <name type="scientific">Sporothrix bragantina</name>
    <dbReference type="NCBI Taxonomy" id="671064"/>
    <lineage>
        <taxon>Eukaryota</taxon>
        <taxon>Fungi</taxon>
        <taxon>Dikarya</taxon>
        <taxon>Ascomycota</taxon>
        <taxon>Pezizomycotina</taxon>
        <taxon>Sordariomycetes</taxon>
        <taxon>Sordariomycetidae</taxon>
        <taxon>Ophiostomatales</taxon>
        <taxon>Ophiostomataceae</taxon>
        <taxon>Sporothrix</taxon>
    </lineage>
</organism>
<dbReference type="Proteomes" id="UP001642406">
    <property type="component" value="Unassembled WGS sequence"/>
</dbReference>
<evidence type="ECO:0000256" key="2">
    <source>
        <dbReference type="SAM" id="Phobius"/>
    </source>
</evidence>
<feature type="transmembrane region" description="Helical" evidence="2">
    <location>
        <begin position="521"/>
        <end position="540"/>
    </location>
</feature>
<sequence>MATDGTPPPPSAPSVSWLHAYPPLPILASSAMAQPAGRLLGVTAVNSVWLRASPLLCALDALAVVVRGCVYCVALKATPQQAVVLLGTDRFETSTETAMSALPTSEDDPNAHERGTTTRIAAMARFATATAIRLAGFGIGIVPLVELIWFEPGGGDAKWTAAWAWMFVGSYIILEIVAQVYRWEQAQPQYTAADFELDEVAETREEELTAGRGTQEGVPYDNASAYAESEATLNEETNADNDDHGDNDADTAGLLATATTPTTGTQSTPNTASPPTRDVEANKVHPYEYNNDPSAHPRLPSVNAFLARLDTSCLTLGCVAHAVFLYWAFLDLVQPPINAHILAVDIHKGDGWSIATSWATPMYYISFPFIFLSLFLDLFLSLGTGFIGLGILVGLGNLAIHILPESTKACGGGAVPTAITVITYGSGGLCVLVSFFAASPFFAEYLMGPHAQWIYEMLSLEFVLLLMFVGACFVFYATVKAAAAAFNGRWKDDIGPNGEVRAENNSAFVRHILQYTGEDSVALFFVLLLTLLLTTVWYAVRFDGSAHWAQHWRDALVANVTSNRTVNGNSTMANSTLANATTSMAAAVASATPVQLF</sequence>
<comment type="caution">
    <text evidence="3">The sequence shown here is derived from an EMBL/GenBank/DDBJ whole genome shotgun (WGS) entry which is preliminary data.</text>
</comment>
<proteinExistence type="predicted"/>
<feature type="transmembrane region" description="Helical" evidence="2">
    <location>
        <begin position="131"/>
        <end position="150"/>
    </location>
</feature>
<feature type="transmembrane region" description="Helical" evidence="2">
    <location>
        <begin position="386"/>
        <end position="404"/>
    </location>
</feature>